<protein>
    <recommendedName>
        <fullName evidence="3">CBS domain-containing protein</fullName>
    </recommendedName>
</protein>
<reference evidence="4 5" key="1">
    <citation type="submission" date="2018-06" db="EMBL/GenBank/DDBJ databases">
        <title>Extensive metabolic versatility and redundancy in microbially diverse, dynamic hydrothermal sediments.</title>
        <authorList>
            <person name="Dombrowski N."/>
            <person name="Teske A."/>
            <person name="Baker B.J."/>
        </authorList>
    </citation>
    <scope>NUCLEOTIDE SEQUENCE [LARGE SCALE GENOMIC DNA]</scope>
    <source>
        <strain evidence="4">B47_G16</strain>
    </source>
</reference>
<proteinExistence type="predicted"/>
<evidence type="ECO:0000256" key="1">
    <source>
        <dbReference type="ARBA" id="ARBA00023122"/>
    </source>
</evidence>
<dbReference type="SUPFAM" id="SSF54631">
    <property type="entry name" value="CBS-domain pair"/>
    <property type="match status" value="2"/>
</dbReference>
<dbReference type="SMART" id="SM00116">
    <property type="entry name" value="CBS"/>
    <property type="match status" value="2"/>
</dbReference>
<dbReference type="PROSITE" id="PS51371">
    <property type="entry name" value="CBS"/>
    <property type="match status" value="2"/>
</dbReference>
<evidence type="ECO:0000256" key="2">
    <source>
        <dbReference type="PROSITE-ProRule" id="PRU00703"/>
    </source>
</evidence>
<dbReference type="PANTHER" id="PTHR43080">
    <property type="entry name" value="CBS DOMAIN-CONTAINING PROTEIN CBSX3, MITOCHONDRIAL"/>
    <property type="match status" value="1"/>
</dbReference>
<dbReference type="InterPro" id="IPR046342">
    <property type="entry name" value="CBS_dom_sf"/>
</dbReference>
<dbReference type="AlphaFoldDB" id="A0A497E2T2"/>
<dbReference type="Pfam" id="PF00571">
    <property type="entry name" value="CBS"/>
    <property type="match status" value="2"/>
</dbReference>
<gene>
    <name evidence="4" type="ORF">DRJ00_06625</name>
</gene>
<sequence>MLVKDVMRRQVITVKESTTLKELMRIFQKYPFHHLPVVKEDGTVVGIVALEDILKIFEPFPPYLMEMLRRNPFYTETEPEETNLFKVDLPPEMGVLCVAEDLMNMNVVTIKEDATAMEALSRIRSYNLKTLPVVDEDGRLQGIVNLFDILMGVLKEKGIF</sequence>
<dbReference type="InterPro" id="IPR051257">
    <property type="entry name" value="Diverse_CBS-Domain"/>
</dbReference>
<evidence type="ECO:0000259" key="3">
    <source>
        <dbReference type="PROSITE" id="PS51371"/>
    </source>
</evidence>
<feature type="domain" description="CBS" evidence="3">
    <location>
        <begin position="103"/>
        <end position="159"/>
    </location>
</feature>
<comment type="caution">
    <text evidence="4">The sequence shown here is derived from an EMBL/GenBank/DDBJ whole genome shotgun (WGS) entry which is preliminary data.</text>
</comment>
<dbReference type="Gene3D" id="3.10.580.10">
    <property type="entry name" value="CBS-domain"/>
    <property type="match status" value="1"/>
</dbReference>
<dbReference type="InterPro" id="IPR000644">
    <property type="entry name" value="CBS_dom"/>
</dbReference>
<dbReference type="EMBL" id="QMPZ01000108">
    <property type="protein sequence ID" value="RLE08256.1"/>
    <property type="molecule type" value="Genomic_DNA"/>
</dbReference>
<accession>A0A497E2T2</accession>
<evidence type="ECO:0000313" key="4">
    <source>
        <dbReference type="EMBL" id="RLE08256.1"/>
    </source>
</evidence>
<organism evidence="4 5">
    <name type="scientific">Aerophobetes bacterium</name>
    <dbReference type="NCBI Taxonomy" id="2030807"/>
    <lineage>
        <taxon>Bacteria</taxon>
        <taxon>Candidatus Aerophobota</taxon>
    </lineage>
</organism>
<keyword evidence="1 2" id="KW-0129">CBS domain</keyword>
<name>A0A497E2T2_UNCAE</name>
<dbReference type="PANTHER" id="PTHR43080:SF2">
    <property type="entry name" value="CBS DOMAIN-CONTAINING PROTEIN"/>
    <property type="match status" value="1"/>
</dbReference>
<dbReference type="Proteomes" id="UP000279422">
    <property type="component" value="Unassembled WGS sequence"/>
</dbReference>
<feature type="domain" description="CBS" evidence="3">
    <location>
        <begin position="7"/>
        <end position="67"/>
    </location>
</feature>
<evidence type="ECO:0000313" key="5">
    <source>
        <dbReference type="Proteomes" id="UP000279422"/>
    </source>
</evidence>